<proteinExistence type="predicted"/>
<evidence type="ECO:0000313" key="2">
    <source>
        <dbReference type="Proteomes" id="UP000287651"/>
    </source>
</evidence>
<comment type="caution">
    <text evidence="1">The sequence shown here is derived from an EMBL/GenBank/DDBJ whole genome shotgun (WGS) entry which is preliminary data.</text>
</comment>
<sequence length="171" mass="18772">ALTLSFTLLRRRCPCLGDGAACCGQHRRPYWWQPLAGASWAASCGLATSDRPLRVADSPLAGGPWLQPAAPAGGLAVASRRLAGGLGRSRLPLATSHDQPLLLAVLATNTLNNSTRFNLITRSLKPIFRIKTLALIPLLGNLQRVHHMRRLYIPIFQIRMEKMKEVKRPPL</sequence>
<feature type="non-terminal residue" evidence="1">
    <location>
        <position position="1"/>
    </location>
</feature>
<gene>
    <name evidence="1" type="ORF">B296_00037553</name>
</gene>
<accession>A0A426ZHA3</accession>
<protein>
    <submittedName>
        <fullName evidence="1">Uncharacterized protein</fullName>
    </submittedName>
</protein>
<dbReference type="EMBL" id="AMZH03006625">
    <property type="protein sequence ID" value="RRT63359.1"/>
    <property type="molecule type" value="Genomic_DNA"/>
</dbReference>
<reference evidence="1 2" key="1">
    <citation type="journal article" date="2014" name="Agronomy (Basel)">
        <title>A Draft Genome Sequence for Ensete ventricosum, the Drought-Tolerant Tree Against Hunger.</title>
        <authorList>
            <person name="Harrison J."/>
            <person name="Moore K.A."/>
            <person name="Paszkiewicz K."/>
            <person name="Jones T."/>
            <person name="Grant M."/>
            <person name="Ambacheew D."/>
            <person name="Muzemil S."/>
            <person name="Studholme D.J."/>
        </authorList>
    </citation>
    <scope>NUCLEOTIDE SEQUENCE [LARGE SCALE GENOMIC DNA]</scope>
</reference>
<name>A0A426ZHA3_ENSVE</name>
<evidence type="ECO:0000313" key="1">
    <source>
        <dbReference type="EMBL" id="RRT63359.1"/>
    </source>
</evidence>
<organism evidence="1 2">
    <name type="scientific">Ensete ventricosum</name>
    <name type="common">Abyssinian banana</name>
    <name type="synonym">Musa ensete</name>
    <dbReference type="NCBI Taxonomy" id="4639"/>
    <lineage>
        <taxon>Eukaryota</taxon>
        <taxon>Viridiplantae</taxon>
        <taxon>Streptophyta</taxon>
        <taxon>Embryophyta</taxon>
        <taxon>Tracheophyta</taxon>
        <taxon>Spermatophyta</taxon>
        <taxon>Magnoliopsida</taxon>
        <taxon>Liliopsida</taxon>
        <taxon>Zingiberales</taxon>
        <taxon>Musaceae</taxon>
        <taxon>Ensete</taxon>
    </lineage>
</organism>
<dbReference type="Proteomes" id="UP000287651">
    <property type="component" value="Unassembled WGS sequence"/>
</dbReference>
<dbReference type="AlphaFoldDB" id="A0A426ZHA3"/>